<accession>A0A7J9SJQ4</accession>
<dbReference type="Proteomes" id="UP000546257">
    <property type="component" value="Unassembled WGS sequence"/>
</dbReference>
<keyword evidence="2" id="KW-1185">Reference proteome</keyword>
<organism evidence="1 2">
    <name type="scientific">Halobellus ruber</name>
    <dbReference type="NCBI Taxonomy" id="2761102"/>
    <lineage>
        <taxon>Archaea</taxon>
        <taxon>Methanobacteriati</taxon>
        <taxon>Methanobacteriota</taxon>
        <taxon>Stenosarchaea group</taxon>
        <taxon>Halobacteria</taxon>
        <taxon>Halobacteriales</taxon>
        <taxon>Haloferacaceae</taxon>
        <taxon>Halobellus</taxon>
    </lineage>
</organism>
<evidence type="ECO:0000313" key="1">
    <source>
        <dbReference type="EMBL" id="MBB6646613.1"/>
    </source>
</evidence>
<dbReference type="Gene3D" id="3.30.460.40">
    <property type="match status" value="1"/>
</dbReference>
<keyword evidence="1" id="KW-0808">Transferase</keyword>
<dbReference type="GO" id="GO:0016740">
    <property type="term" value="F:transferase activity"/>
    <property type="evidence" value="ECO:0007669"/>
    <property type="project" value="UniProtKB-KW"/>
</dbReference>
<dbReference type="SUPFAM" id="SSF81301">
    <property type="entry name" value="Nucleotidyltransferase"/>
    <property type="match status" value="1"/>
</dbReference>
<dbReference type="AlphaFoldDB" id="A0A7J9SJQ4"/>
<dbReference type="RefSeq" id="WP_185192975.1">
    <property type="nucleotide sequence ID" value="NZ_JACKXD010000003.1"/>
</dbReference>
<comment type="caution">
    <text evidence="1">The sequence shown here is derived from an EMBL/GenBank/DDBJ whole genome shotgun (WGS) entry which is preliminary data.</text>
</comment>
<evidence type="ECO:0000313" key="2">
    <source>
        <dbReference type="Proteomes" id="UP000546257"/>
    </source>
</evidence>
<name>A0A7J9SJQ4_9EURY</name>
<reference evidence="1 2" key="1">
    <citation type="submission" date="2020-08" db="EMBL/GenBank/DDBJ databases">
        <authorList>
            <person name="Seo M.-J."/>
        </authorList>
    </citation>
    <scope>NUCLEOTIDE SEQUENCE [LARGE SCALE GENOMIC DNA]</scope>
    <source>
        <strain evidence="1 2">MBLA0160</strain>
    </source>
</reference>
<protein>
    <submittedName>
        <fullName evidence="1">Nucleotidyltransferase family protein</fullName>
    </submittedName>
</protein>
<sequence>MAGSDEATTRIHEIVRNDPDWSRLLKLTTNHGILPYLYHSLQDIETEVPEEVYETLRTRCERAALQNLQFAQRLHDIVETFNEHDIRTIPYKGPILAQVAYGDIGRRRFGDLDFLVAEEDVLRARTVLQERGYEQTNFLGVPPSHLVENSIFRWEREFRFTNDDDRIQIELRPQFTGGNQSNAAIFEDLWERRTTVSVAGQPVQALSPEDRALLLLTHGTKHGWLRLSWVCDIACLLQHDIDWEVVLERAEDYGWKTAALLGLGMTAELAHVELPEHVRRELADNYRATRGTSALVTRFERDPTGKRLDLEPWTVILFLNDGIVDSVKELFDVVFAPRYADVELVRLPPSLYPLYYVIRVLKFPSKIVRKGRELLE</sequence>
<dbReference type="InterPro" id="IPR039498">
    <property type="entry name" value="NTP_transf_5"/>
</dbReference>
<gene>
    <name evidence="1" type="ORF">H5V44_10005</name>
</gene>
<dbReference type="InterPro" id="IPR043519">
    <property type="entry name" value="NT_sf"/>
</dbReference>
<dbReference type="EMBL" id="JACKXD010000003">
    <property type="protein sequence ID" value="MBB6646613.1"/>
    <property type="molecule type" value="Genomic_DNA"/>
</dbReference>
<dbReference type="Pfam" id="PF14907">
    <property type="entry name" value="NTP_transf_5"/>
    <property type="match status" value="1"/>
</dbReference>
<proteinExistence type="predicted"/>